<reference evidence="3 4" key="1">
    <citation type="submission" date="2024-03" db="EMBL/GenBank/DDBJ databases">
        <title>Natural products discovery in diverse microorganisms through a two-stage MS feature dereplication strategy.</title>
        <authorList>
            <person name="Zhang R."/>
        </authorList>
    </citation>
    <scope>NUCLEOTIDE SEQUENCE [LARGE SCALE GENOMIC DNA]</scope>
    <source>
        <strain evidence="3 4">18930</strain>
    </source>
</reference>
<protein>
    <submittedName>
        <fullName evidence="3">Alpha/beta hydrolase</fullName>
    </submittedName>
</protein>
<dbReference type="Proteomes" id="UP001432000">
    <property type="component" value="Chromosome"/>
</dbReference>
<sequence>MAQLTGVKVANTARGPIEYAIRGTGTPVLVLHGSPGGIDAAEAMSRFLPTDRFQAILLSRPGYLGTELGDRLTPDDQADLYAALLDELGIDKVGVLAWSGGGPSAYRFVAVHPDRASALVAIACLSEQWVNPTPDLSSRLFQTTRIGDWLMKKLVAHQPLQVIQGAVSDESSLSGDEFDEHVKYIDSDETKKQFVLDMALTASQAGSRKAGWDNDLVQFAKSADPGWDAISIPTLLVQGSADSDVLPENSAKAHSGIAGSELLTLDRGTHFAFYTHPESDRAQAKAIEYLGRVD</sequence>
<evidence type="ECO:0000259" key="2">
    <source>
        <dbReference type="Pfam" id="PF00561"/>
    </source>
</evidence>
<organism evidence="3 4">
    <name type="scientific">Rhodococcus sovatensis</name>
    <dbReference type="NCBI Taxonomy" id="1805840"/>
    <lineage>
        <taxon>Bacteria</taxon>
        <taxon>Bacillati</taxon>
        <taxon>Actinomycetota</taxon>
        <taxon>Actinomycetes</taxon>
        <taxon>Mycobacteriales</taxon>
        <taxon>Nocardiaceae</taxon>
        <taxon>Rhodococcus</taxon>
    </lineage>
</organism>
<keyword evidence="4" id="KW-1185">Reference proteome</keyword>
<evidence type="ECO:0000313" key="4">
    <source>
        <dbReference type="Proteomes" id="UP001432000"/>
    </source>
</evidence>
<feature type="domain" description="AB hydrolase-1" evidence="2">
    <location>
        <begin position="27"/>
        <end position="277"/>
    </location>
</feature>
<dbReference type="InterPro" id="IPR050266">
    <property type="entry name" value="AB_hydrolase_sf"/>
</dbReference>
<gene>
    <name evidence="3" type="ORF">WDS16_02630</name>
</gene>
<evidence type="ECO:0000313" key="3">
    <source>
        <dbReference type="EMBL" id="WXG69472.1"/>
    </source>
</evidence>
<keyword evidence="1 3" id="KW-0378">Hydrolase</keyword>
<proteinExistence type="predicted"/>
<dbReference type="InterPro" id="IPR000073">
    <property type="entry name" value="AB_hydrolase_1"/>
</dbReference>
<name>A0ABZ2PN89_9NOCA</name>
<dbReference type="PANTHER" id="PTHR43798:SF31">
    <property type="entry name" value="AB HYDROLASE SUPERFAMILY PROTEIN YCLE"/>
    <property type="match status" value="1"/>
</dbReference>
<dbReference type="EMBL" id="CP147846">
    <property type="protein sequence ID" value="WXG69472.1"/>
    <property type="molecule type" value="Genomic_DNA"/>
</dbReference>
<dbReference type="GO" id="GO:0016787">
    <property type="term" value="F:hydrolase activity"/>
    <property type="evidence" value="ECO:0007669"/>
    <property type="project" value="UniProtKB-KW"/>
</dbReference>
<dbReference type="InterPro" id="IPR029058">
    <property type="entry name" value="AB_hydrolase_fold"/>
</dbReference>
<evidence type="ECO:0000256" key="1">
    <source>
        <dbReference type="ARBA" id="ARBA00022801"/>
    </source>
</evidence>
<dbReference type="Gene3D" id="3.40.50.1820">
    <property type="entry name" value="alpha/beta hydrolase"/>
    <property type="match status" value="1"/>
</dbReference>
<dbReference type="RefSeq" id="WP_338890273.1">
    <property type="nucleotide sequence ID" value="NZ_CP147846.1"/>
</dbReference>
<dbReference type="Pfam" id="PF00561">
    <property type="entry name" value="Abhydrolase_1"/>
    <property type="match status" value="1"/>
</dbReference>
<accession>A0ABZ2PN89</accession>
<dbReference type="SUPFAM" id="SSF53474">
    <property type="entry name" value="alpha/beta-Hydrolases"/>
    <property type="match status" value="1"/>
</dbReference>
<dbReference type="PANTHER" id="PTHR43798">
    <property type="entry name" value="MONOACYLGLYCEROL LIPASE"/>
    <property type="match status" value="1"/>
</dbReference>